<name>A0A1E1KZN5_9HELO</name>
<accession>A0A1E1KZN5</accession>
<evidence type="ECO:0000313" key="3">
    <source>
        <dbReference type="Proteomes" id="UP000178912"/>
    </source>
</evidence>
<proteinExistence type="predicted"/>
<dbReference type="EMBL" id="FJUX01000064">
    <property type="protein sequence ID" value="CZT03727.1"/>
    <property type="molecule type" value="Genomic_DNA"/>
</dbReference>
<organism evidence="2 3">
    <name type="scientific">Rhynchosporium agropyri</name>
    <dbReference type="NCBI Taxonomy" id="914238"/>
    <lineage>
        <taxon>Eukaryota</taxon>
        <taxon>Fungi</taxon>
        <taxon>Dikarya</taxon>
        <taxon>Ascomycota</taxon>
        <taxon>Pezizomycotina</taxon>
        <taxon>Leotiomycetes</taxon>
        <taxon>Helotiales</taxon>
        <taxon>Ploettnerulaceae</taxon>
        <taxon>Rhynchosporium</taxon>
    </lineage>
</organism>
<sequence length="314" mass="34278">MDSSHLNWKILPSEGGSARRDRPAVHTGASKWYADSYSKQDDFGSCQDYPRPNPSRIVKESMATRVSRSPVILGELCDALFEDDTSDRAQVAWKFIQQVPIPGVNETSSGFVPWKKSVDSISVTSTPGSTTNSRPMECSRSTRENYQRSSYDNNGMATISDVETHPKVPHPVSLCDMSYSDSAIPALPSAVAYGESLLSYRDIHAYEDNRYSMNPDAQSFVPHSMVTIGHPMHHGPHPSVPHGMVPMGSLINPDAYPFVPHGTASYPTVPVGVVSDAIDFGPTMAPAPYFSHSQPLPQRSQTTHSRPAAPGLHL</sequence>
<keyword evidence="3" id="KW-1185">Reference proteome</keyword>
<feature type="compositionally biased region" description="Polar residues" evidence="1">
    <location>
        <begin position="291"/>
        <end position="305"/>
    </location>
</feature>
<feature type="compositionally biased region" description="Polar residues" evidence="1">
    <location>
        <begin position="122"/>
        <end position="134"/>
    </location>
</feature>
<reference evidence="3" key="1">
    <citation type="submission" date="2016-03" db="EMBL/GenBank/DDBJ databases">
        <authorList>
            <person name="Guldener U."/>
        </authorList>
    </citation>
    <scope>NUCLEOTIDE SEQUENCE [LARGE SCALE GENOMIC DNA]</scope>
    <source>
        <strain evidence="3">04CH-RAC-A.6.1</strain>
    </source>
</reference>
<evidence type="ECO:0000256" key="1">
    <source>
        <dbReference type="SAM" id="MobiDB-lite"/>
    </source>
</evidence>
<dbReference type="AlphaFoldDB" id="A0A1E1KZN5"/>
<feature type="region of interest" description="Disordered" evidence="1">
    <location>
        <begin position="122"/>
        <end position="152"/>
    </location>
</feature>
<feature type="region of interest" description="Disordered" evidence="1">
    <location>
        <begin position="1"/>
        <end position="25"/>
    </location>
</feature>
<feature type="region of interest" description="Disordered" evidence="1">
    <location>
        <begin position="289"/>
        <end position="314"/>
    </location>
</feature>
<evidence type="ECO:0000313" key="2">
    <source>
        <dbReference type="EMBL" id="CZT03727.1"/>
    </source>
</evidence>
<dbReference type="Proteomes" id="UP000178912">
    <property type="component" value="Unassembled WGS sequence"/>
</dbReference>
<gene>
    <name evidence="2" type="ORF">RAG0_10397</name>
</gene>
<protein>
    <submittedName>
        <fullName evidence="2">Uncharacterized protein</fullName>
    </submittedName>
</protein>